<dbReference type="PANTHER" id="PTHR11439">
    <property type="entry name" value="GAG-POL-RELATED RETROTRANSPOSON"/>
    <property type="match status" value="1"/>
</dbReference>
<feature type="domain" description="Reverse transcriptase Ty1/copia-type" evidence="1">
    <location>
        <begin position="12"/>
        <end position="119"/>
    </location>
</feature>
<dbReference type="InterPro" id="IPR013103">
    <property type="entry name" value="RVT_2"/>
</dbReference>
<gene>
    <name evidence="2" type="ORF">FSB_LOCUS29428</name>
</gene>
<sequence>MKFGISLNCLEGYKKVGCKWVYKTKRDSKGNIERFKARLVAKGFTKKGGIDYKETFSPVSKKDSLRIIMALVAHYDLELHQMDVKTAFLNGSLEEEVYMDQPEGFSIEGKEHLACKLKNDLGILHETKKFLSKNFEMKDMDEATYVIGIEIFRDRSRGILGLSQKAYIERVLERFKMENCSTSVAPIQKVGSLMYAQTCTRPDISFAVGMLGRYQSNPGMDHWKAAKKVMRYLQGTKDFMLTFRRSDSLEVTGYSDSDFAGCIDSRKSTFGYLFMLAGGAISWKSAKQTIIASSTMEAEFVACFEATVHGLWLRNFISGLGIVDSVSKPLRIYCDNSAWLCFSLKTTSILRVRNTWN</sequence>
<organism evidence="2">
    <name type="scientific">Fagus sylvatica</name>
    <name type="common">Beechnut</name>
    <dbReference type="NCBI Taxonomy" id="28930"/>
    <lineage>
        <taxon>Eukaryota</taxon>
        <taxon>Viridiplantae</taxon>
        <taxon>Streptophyta</taxon>
        <taxon>Embryophyta</taxon>
        <taxon>Tracheophyta</taxon>
        <taxon>Spermatophyta</taxon>
        <taxon>Magnoliopsida</taxon>
        <taxon>eudicotyledons</taxon>
        <taxon>Gunneridae</taxon>
        <taxon>Pentapetalae</taxon>
        <taxon>rosids</taxon>
        <taxon>fabids</taxon>
        <taxon>Fagales</taxon>
        <taxon>Fagaceae</taxon>
        <taxon>Fagus</taxon>
    </lineage>
</organism>
<evidence type="ECO:0000313" key="2">
    <source>
        <dbReference type="EMBL" id="SPD01546.1"/>
    </source>
</evidence>
<protein>
    <recommendedName>
        <fullName evidence="1">Reverse transcriptase Ty1/copia-type domain-containing protein</fullName>
    </recommendedName>
</protein>
<dbReference type="SUPFAM" id="SSF56672">
    <property type="entry name" value="DNA/RNA polymerases"/>
    <property type="match status" value="1"/>
</dbReference>
<evidence type="ECO:0000259" key="1">
    <source>
        <dbReference type="Pfam" id="PF07727"/>
    </source>
</evidence>
<dbReference type="InterPro" id="IPR043502">
    <property type="entry name" value="DNA/RNA_pol_sf"/>
</dbReference>
<name>A0A2N9GG85_FAGSY</name>
<dbReference type="PANTHER" id="PTHR11439:SF467">
    <property type="entry name" value="INTEGRASE CATALYTIC DOMAIN-CONTAINING PROTEIN"/>
    <property type="match status" value="1"/>
</dbReference>
<accession>A0A2N9GG85</accession>
<dbReference type="Pfam" id="PF07727">
    <property type="entry name" value="RVT_2"/>
    <property type="match status" value="1"/>
</dbReference>
<proteinExistence type="predicted"/>
<dbReference type="CDD" id="cd09272">
    <property type="entry name" value="RNase_HI_RT_Ty1"/>
    <property type="match status" value="1"/>
</dbReference>
<dbReference type="EMBL" id="OIVN01002212">
    <property type="protein sequence ID" value="SPD01546.1"/>
    <property type="molecule type" value="Genomic_DNA"/>
</dbReference>
<dbReference type="AlphaFoldDB" id="A0A2N9GG85"/>
<reference evidence="2" key="1">
    <citation type="submission" date="2018-02" db="EMBL/GenBank/DDBJ databases">
        <authorList>
            <person name="Cohen D.B."/>
            <person name="Kent A.D."/>
        </authorList>
    </citation>
    <scope>NUCLEOTIDE SEQUENCE</scope>
</reference>